<dbReference type="Gene3D" id="1.20.120.1220">
    <property type="match status" value="1"/>
</dbReference>
<dbReference type="GO" id="GO:0004190">
    <property type="term" value="F:aspartic-type endopeptidase activity"/>
    <property type="evidence" value="ECO:0007669"/>
    <property type="project" value="InterPro"/>
</dbReference>
<sequence>MVTYIFGLIGLLVASIQDIKSREIEDYIWISMVIFGLIYNIYLSMATGNYFFIINSIFGFIICFVLGYLMFLFGVGGGDGKVLIGMGTLTPNYDMPIYSTLGNILTIGYIPAFPIMVFINGMFFMIFLPIIILIQNLLKGNTPKNFKEIMVLSFGEKMKVSEAKKKNRLIMGRDNDKINLFPSSEDDDFSKYSDDEIIYVTPMIPLIIPITISYIITPFIGDNIIYLIISNIKI</sequence>
<dbReference type="Proteomes" id="UP000001106">
    <property type="component" value="Chromosome"/>
</dbReference>
<dbReference type="InterPro" id="IPR000045">
    <property type="entry name" value="Prepilin_IV_endopep_pep"/>
</dbReference>
<proteinExistence type="predicted"/>
<evidence type="ECO:0000256" key="3">
    <source>
        <dbReference type="ARBA" id="ARBA00022692"/>
    </source>
</evidence>
<protein>
    <submittedName>
        <fullName evidence="8">Peptidase A24B, FlaK-like protein</fullName>
    </submittedName>
</protein>
<dbReference type="HOGENOM" id="CLU_1197648_0_0_2"/>
<dbReference type="Gene3D" id="6.10.250.3240">
    <property type="match status" value="1"/>
</dbReference>
<dbReference type="InterPro" id="IPR052218">
    <property type="entry name" value="Preflagellin_Peptidase"/>
</dbReference>
<evidence type="ECO:0000313" key="9">
    <source>
        <dbReference type="Proteomes" id="UP000001106"/>
    </source>
</evidence>
<evidence type="ECO:0000256" key="2">
    <source>
        <dbReference type="ARBA" id="ARBA00022475"/>
    </source>
</evidence>
<dbReference type="KEGG" id="mae:Maeo_0269"/>
<keyword evidence="5 6" id="KW-0472">Membrane</keyword>
<keyword evidence="3 6" id="KW-0812">Transmembrane</keyword>
<accession>A6UTN6</accession>
<dbReference type="Pfam" id="PF01478">
    <property type="entry name" value="Peptidase_A24"/>
    <property type="match status" value="1"/>
</dbReference>
<feature type="transmembrane region" description="Helical" evidence="6">
    <location>
        <begin position="117"/>
        <end position="138"/>
    </location>
</feature>
<dbReference type="GeneID" id="5327123"/>
<dbReference type="PANTHER" id="PTHR36506:SF1">
    <property type="entry name" value="PREFLAGELLIN PEPTIDASE"/>
    <property type="match status" value="1"/>
</dbReference>
<dbReference type="OrthoDB" id="19094at2157"/>
<evidence type="ECO:0000259" key="7">
    <source>
        <dbReference type="Pfam" id="PF01478"/>
    </source>
</evidence>
<feature type="transmembrane region" description="Helical" evidence="6">
    <location>
        <begin position="27"/>
        <end position="43"/>
    </location>
</feature>
<evidence type="ECO:0000313" key="8">
    <source>
        <dbReference type="EMBL" id="ABR55858.1"/>
    </source>
</evidence>
<evidence type="ECO:0000256" key="5">
    <source>
        <dbReference type="ARBA" id="ARBA00023136"/>
    </source>
</evidence>
<feature type="domain" description="Prepilin type IV endopeptidase peptidase" evidence="7">
    <location>
        <begin position="6"/>
        <end position="126"/>
    </location>
</feature>
<evidence type="ECO:0000256" key="6">
    <source>
        <dbReference type="SAM" id="Phobius"/>
    </source>
</evidence>
<dbReference type="EMBL" id="CP000743">
    <property type="protein sequence ID" value="ABR55858.1"/>
    <property type="molecule type" value="Genomic_DNA"/>
</dbReference>
<keyword evidence="9" id="KW-1185">Reference proteome</keyword>
<dbReference type="PANTHER" id="PTHR36506">
    <property type="entry name" value="PREFLAGELLIN PEPTIDASE"/>
    <property type="match status" value="1"/>
</dbReference>
<feature type="transmembrane region" description="Helical" evidence="6">
    <location>
        <begin position="206"/>
        <end position="229"/>
    </location>
</feature>
<reference evidence="8" key="1">
    <citation type="submission" date="2007-06" db="EMBL/GenBank/DDBJ databases">
        <title>Complete sequence of Methanococcus aeolicus Nankai-3.</title>
        <authorList>
            <consortium name="US DOE Joint Genome Institute"/>
            <person name="Copeland A."/>
            <person name="Lucas S."/>
            <person name="Lapidus A."/>
            <person name="Barry K."/>
            <person name="Glavina del Rio T."/>
            <person name="Dalin E."/>
            <person name="Tice H."/>
            <person name="Pitluck S."/>
            <person name="Chain P."/>
            <person name="Malfatti S."/>
            <person name="Shin M."/>
            <person name="Vergez L."/>
            <person name="Schmutz J."/>
            <person name="Larimer F."/>
            <person name="Land M."/>
            <person name="Hauser L."/>
            <person name="Kyrpides N."/>
            <person name="Lykidis A."/>
            <person name="Sieprawska-Lupa M."/>
            <person name="Whitman W.B."/>
            <person name="Richardson P."/>
        </authorList>
    </citation>
    <scope>NUCLEOTIDE SEQUENCE [LARGE SCALE GENOMIC DNA]</scope>
    <source>
        <strain evidence="8">Nankai-3</strain>
    </source>
</reference>
<organism evidence="8 9">
    <name type="scientific">Methanococcus aeolicus (strain ATCC BAA-1280 / DSM 17508 / OCM 812 / Nankai-3)</name>
    <dbReference type="NCBI Taxonomy" id="419665"/>
    <lineage>
        <taxon>Archaea</taxon>
        <taxon>Methanobacteriati</taxon>
        <taxon>Methanobacteriota</taxon>
        <taxon>Methanomada group</taxon>
        <taxon>Methanococci</taxon>
        <taxon>Methanococcales</taxon>
        <taxon>Methanococcaceae</taxon>
        <taxon>Methanococcus</taxon>
    </lineage>
</organism>
<dbReference type="InterPro" id="IPR054964">
    <property type="entry name" value="Arch_preflagellin_pept"/>
</dbReference>
<dbReference type="MEROPS" id="A24.016"/>
<gene>
    <name evidence="8" type="ordered locus">Maeo_0269</name>
</gene>
<dbReference type="STRING" id="419665.Maeo_0269"/>
<keyword evidence="2" id="KW-1003">Cell membrane</keyword>
<dbReference type="RefSeq" id="WP_011972990.1">
    <property type="nucleotide sequence ID" value="NC_009635.1"/>
</dbReference>
<dbReference type="eggNOG" id="arCOG02298">
    <property type="taxonomic scope" value="Archaea"/>
</dbReference>
<dbReference type="GO" id="GO:0005886">
    <property type="term" value="C:plasma membrane"/>
    <property type="evidence" value="ECO:0007669"/>
    <property type="project" value="UniProtKB-SubCell"/>
</dbReference>
<name>A6UTN6_META3</name>
<dbReference type="AlphaFoldDB" id="A6UTN6"/>
<comment type="subcellular location">
    <subcellularLocation>
        <location evidence="1">Cell membrane</location>
        <topology evidence="1">Multi-pass membrane protein</topology>
    </subcellularLocation>
</comment>
<evidence type="ECO:0000256" key="4">
    <source>
        <dbReference type="ARBA" id="ARBA00022989"/>
    </source>
</evidence>
<keyword evidence="4 6" id="KW-1133">Transmembrane helix</keyword>
<evidence type="ECO:0000256" key="1">
    <source>
        <dbReference type="ARBA" id="ARBA00004651"/>
    </source>
</evidence>
<feature type="transmembrane region" description="Helical" evidence="6">
    <location>
        <begin position="50"/>
        <end position="75"/>
    </location>
</feature>
<dbReference type="NCBIfam" id="NF040695">
    <property type="entry name" value="FlaK_Arch"/>
    <property type="match status" value="1"/>
</dbReference>